<protein>
    <submittedName>
        <fullName evidence="4">Putative acylaminoacyl-peptidase</fullName>
    </submittedName>
</protein>
<feature type="domain" description="Peptidase S9 prolyl oligopeptidase catalytic" evidence="3">
    <location>
        <begin position="553"/>
        <end position="700"/>
    </location>
</feature>
<keyword evidence="1" id="KW-0378">Hydrolase</keyword>
<feature type="signal peptide" evidence="2">
    <location>
        <begin position="1"/>
        <end position="16"/>
    </location>
</feature>
<reference evidence="5" key="1">
    <citation type="journal article" date="2013" name="BMC Microbiol.">
        <title>Taxonomy and evolution of bacteriochlorophyll a-containing members of the OM60/NOR5 clade of marine gammaproteobacteria: description of Luminiphilus syltensis gen. nov., sp. nov., reclassification of Haliea rubra as Pseudohaliea rubra gen. nov., comb. nov., and emendation of Chromatocurvus halotolerans.</title>
        <authorList>
            <person name="Spring S."/>
            <person name="Riedel T."/>
            <person name="Sproer C."/>
            <person name="Yan S."/>
            <person name="Harder J."/>
            <person name="Fuchs B.M."/>
        </authorList>
    </citation>
    <scope>NUCLEOTIDE SEQUENCE [LARGE SCALE GENOMIC DNA]</scope>
    <source>
        <strain evidence="5">NOR51-B</strain>
    </source>
</reference>
<dbReference type="GO" id="GO:0004252">
    <property type="term" value="F:serine-type endopeptidase activity"/>
    <property type="evidence" value="ECO:0007669"/>
    <property type="project" value="TreeGrafter"/>
</dbReference>
<proteinExistence type="predicted"/>
<keyword evidence="5" id="KW-1185">Reference proteome</keyword>
<dbReference type="HOGENOM" id="CLU_390709_0_0_6"/>
<dbReference type="InterPro" id="IPR001375">
    <property type="entry name" value="Peptidase_S9_cat"/>
</dbReference>
<feature type="chain" id="PRO_5002876217" evidence="2">
    <location>
        <begin position="17"/>
        <end position="706"/>
    </location>
</feature>
<gene>
    <name evidence="4" type="ORF">NOR51B_325</name>
</gene>
<evidence type="ECO:0000313" key="5">
    <source>
        <dbReference type="Proteomes" id="UP000004699"/>
    </source>
</evidence>
<dbReference type="Gene3D" id="3.40.50.1820">
    <property type="entry name" value="alpha/beta hydrolase"/>
    <property type="match status" value="1"/>
</dbReference>
<dbReference type="SUPFAM" id="SSF82171">
    <property type="entry name" value="DPP6 N-terminal domain-like"/>
    <property type="match status" value="1"/>
</dbReference>
<dbReference type="Pfam" id="PF00326">
    <property type="entry name" value="Peptidase_S9"/>
    <property type="match status" value="1"/>
</dbReference>
<dbReference type="AlphaFoldDB" id="B8KUC3"/>
<evidence type="ECO:0000313" key="4">
    <source>
        <dbReference type="EMBL" id="EED34388.1"/>
    </source>
</evidence>
<dbReference type="Proteomes" id="UP000004699">
    <property type="component" value="Unassembled WGS sequence"/>
</dbReference>
<sequence length="706" mass="77661">MAFVLFAIFLATAVHATPDWPTEFFSRTEPLGGPLAQPQGSAVAFVISRGANDVLLPFKRSGQLVVWREGAVTTFGDFDSAHDPAWSPSGDHLAFFNGFGSERNLCVTSIAHPNTDARCTPVSGEYQRKSARYLPPIWVENGAAIIVALANYRDSPTPQNAPWGITNKTAKTPWDAHFRDDTLWSITEIDATTGAITSSGEPGPLRRILPSSPRGEKLLLVSANTDSTGVFIGDRWVRSKQFFLSEHSTGETELLPISSAKSITWTLEQHLVFSNSGGLFIWKPELGVQPAPLQTDRPVLDVISGDGWLGIHLAPQTPSQEEPYLIPPPRPAGVQLIDAKDGSVVSSLPSDGEREILGLTATYHKHAAIVHSRNLRTFDESLWWLEPGAEAREIFTDAVSIGGFTTDHRSRVLFFSEHANGSFELRRLSSEKGESHALWKTSAPTEQLDGFRPVEPEVLLVTHPGRPPSKALLYSAPDLKSKHSPAALVVTAYGRMTDSRHQFNPEAQLHVSRGISYLMVDVFPVLGRIGEAYSAAIPQAIAIAREQLGRDLTIGFTGGSLGGFAGLHLLTNTSKFAAAALRAPPSEFAWSWATGKDRDAELLELITGAGSPQENRETYDEDSPLWRAGAIQTPLLLLHGTDDAQVPLNQSIAMFQMLRRSGKTVKIRIYPNADHSIFRDRKDYLIDYYKTMFEWWDRWLWQSSGV</sequence>
<dbReference type="EMBL" id="DS999411">
    <property type="protein sequence ID" value="EED34388.1"/>
    <property type="molecule type" value="Genomic_DNA"/>
</dbReference>
<evidence type="ECO:0000256" key="1">
    <source>
        <dbReference type="ARBA" id="ARBA00022801"/>
    </source>
</evidence>
<evidence type="ECO:0000259" key="3">
    <source>
        <dbReference type="Pfam" id="PF00326"/>
    </source>
</evidence>
<dbReference type="PANTHER" id="PTHR42776">
    <property type="entry name" value="SERINE PEPTIDASE S9 FAMILY MEMBER"/>
    <property type="match status" value="1"/>
</dbReference>
<name>B8KUC3_9GAMM</name>
<dbReference type="SUPFAM" id="SSF53474">
    <property type="entry name" value="alpha/beta-Hydrolases"/>
    <property type="match status" value="1"/>
</dbReference>
<organism evidence="4 5">
    <name type="scientific">Luminiphilus syltensis NOR5-1B</name>
    <dbReference type="NCBI Taxonomy" id="565045"/>
    <lineage>
        <taxon>Bacteria</taxon>
        <taxon>Pseudomonadati</taxon>
        <taxon>Pseudomonadota</taxon>
        <taxon>Gammaproteobacteria</taxon>
        <taxon>Cellvibrionales</taxon>
        <taxon>Halieaceae</taxon>
        <taxon>Luminiphilus</taxon>
    </lineage>
</organism>
<dbReference type="InterPro" id="IPR029058">
    <property type="entry name" value="AB_hydrolase_fold"/>
</dbReference>
<keyword evidence="2" id="KW-0732">Signal</keyword>
<dbReference type="PANTHER" id="PTHR42776:SF27">
    <property type="entry name" value="DIPEPTIDYL PEPTIDASE FAMILY MEMBER 6"/>
    <property type="match status" value="1"/>
</dbReference>
<dbReference type="GO" id="GO:0006508">
    <property type="term" value="P:proteolysis"/>
    <property type="evidence" value="ECO:0007669"/>
    <property type="project" value="InterPro"/>
</dbReference>
<evidence type="ECO:0000256" key="2">
    <source>
        <dbReference type="SAM" id="SignalP"/>
    </source>
</evidence>
<dbReference type="STRING" id="565045.NOR51B_325"/>
<dbReference type="eggNOG" id="COG1506">
    <property type="taxonomic scope" value="Bacteria"/>
</dbReference>
<accession>B8KUC3</accession>